<reference evidence="2 3" key="1">
    <citation type="submission" date="2024-03" db="EMBL/GenBank/DDBJ databases">
        <title>Draft genome sequence of Pseudonocardia sp. DW16-2.</title>
        <authorList>
            <person name="Duangmal K."/>
        </authorList>
    </citation>
    <scope>NUCLEOTIDE SEQUENCE [LARGE SCALE GENOMIC DNA]</scope>
    <source>
        <strain evidence="2 3">DW16-2</strain>
    </source>
</reference>
<name>A0ABU8TDE7_9PSEU</name>
<keyword evidence="3" id="KW-1185">Reference proteome</keyword>
<organism evidence="2 3">
    <name type="scientific">Pseudonocardia spirodelae</name>
    <dbReference type="NCBI Taxonomy" id="3133431"/>
    <lineage>
        <taxon>Bacteria</taxon>
        <taxon>Bacillati</taxon>
        <taxon>Actinomycetota</taxon>
        <taxon>Actinomycetes</taxon>
        <taxon>Pseudonocardiales</taxon>
        <taxon>Pseudonocardiaceae</taxon>
        <taxon>Pseudonocardia</taxon>
    </lineage>
</organism>
<evidence type="ECO:0000313" key="2">
    <source>
        <dbReference type="EMBL" id="MEJ8281687.1"/>
    </source>
</evidence>
<gene>
    <name evidence="2" type="ORF">WJX68_22310</name>
</gene>
<comment type="caution">
    <text evidence="2">The sequence shown here is derived from an EMBL/GenBank/DDBJ whole genome shotgun (WGS) entry which is preliminary data.</text>
</comment>
<evidence type="ECO:0000256" key="1">
    <source>
        <dbReference type="SAM" id="MobiDB-lite"/>
    </source>
</evidence>
<dbReference type="RefSeq" id="WP_340294306.1">
    <property type="nucleotide sequence ID" value="NZ_JBBJUP010000022.1"/>
</dbReference>
<evidence type="ECO:0000313" key="3">
    <source>
        <dbReference type="Proteomes" id="UP001364211"/>
    </source>
</evidence>
<feature type="region of interest" description="Disordered" evidence="1">
    <location>
        <begin position="1"/>
        <end position="95"/>
    </location>
</feature>
<feature type="compositionally biased region" description="Basic and acidic residues" evidence="1">
    <location>
        <begin position="8"/>
        <end position="18"/>
    </location>
</feature>
<accession>A0ABU8TDE7</accession>
<dbReference type="EMBL" id="JBBJUP010000022">
    <property type="protein sequence ID" value="MEJ8281687.1"/>
    <property type="molecule type" value="Genomic_DNA"/>
</dbReference>
<dbReference type="Proteomes" id="UP001364211">
    <property type="component" value="Unassembled WGS sequence"/>
</dbReference>
<protein>
    <submittedName>
        <fullName evidence="2">Uncharacterized protein</fullName>
    </submittedName>
</protein>
<feature type="compositionally biased region" description="Low complexity" evidence="1">
    <location>
        <begin position="42"/>
        <end position="54"/>
    </location>
</feature>
<proteinExistence type="predicted"/>
<sequence>MTSFLGRLADRLRGRTPAEDVEPDPHLASSRETGGLPGAEGGDAVATTGTGDSGEFVGRVAGRDEGFAGETGAEARAEAGEPTADDAPDRDPDPR</sequence>